<comment type="subcellular location">
    <subcellularLocation>
        <location evidence="1">Cell membrane</location>
        <topology evidence="1">Multi-pass membrane protein</topology>
    </subcellularLocation>
</comment>
<feature type="transmembrane region" description="Helical" evidence="7">
    <location>
        <begin position="163"/>
        <end position="179"/>
    </location>
</feature>
<dbReference type="PROSITE" id="PS01348">
    <property type="entry name" value="MRAY_2"/>
    <property type="match status" value="1"/>
</dbReference>
<keyword evidence="5 7" id="KW-1133">Transmembrane helix</keyword>
<evidence type="ECO:0000256" key="3">
    <source>
        <dbReference type="ARBA" id="ARBA00022679"/>
    </source>
</evidence>
<evidence type="ECO:0000313" key="9">
    <source>
        <dbReference type="Proteomes" id="UP001204798"/>
    </source>
</evidence>
<dbReference type="InterPro" id="IPR000715">
    <property type="entry name" value="Glycosyl_transferase_4"/>
</dbReference>
<evidence type="ECO:0000256" key="7">
    <source>
        <dbReference type="SAM" id="Phobius"/>
    </source>
</evidence>
<evidence type="ECO:0000256" key="2">
    <source>
        <dbReference type="ARBA" id="ARBA00022475"/>
    </source>
</evidence>
<feature type="transmembrane region" description="Helical" evidence="7">
    <location>
        <begin position="217"/>
        <end position="235"/>
    </location>
</feature>
<keyword evidence="6 7" id="KW-0472">Membrane</keyword>
<accession>A0ABT2EN52</accession>
<keyword evidence="2" id="KW-1003">Cell membrane</keyword>
<feature type="transmembrane region" description="Helical" evidence="7">
    <location>
        <begin position="75"/>
        <end position="92"/>
    </location>
</feature>
<feature type="transmembrane region" description="Helical" evidence="7">
    <location>
        <begin position="48"/>
        <end position="69"/>
    </location>
</feature>
<feature type="transmembrane region" description="Helical" evidence="7">
    <location>
        <begin position="104"/>
        <end position="125"/>
    </location>
</feature>
<dbReference type="EMBL" id="JANUCP010000003">
    <property type="protein sequence ID" value="MCS3919383.1"/>
    <property type="molecule type" value="Genomic_DNA"/>
</dbReference>
<gene>
    <name evidence="8" type="ORF">M2350_001796</name>
</gene>
<feature type="transmembrane region" description="Helical" evidence="7">
    <location>
        <begin position="6"/>
        <end position="27"/>
    </location>
</feature>
<evidence type="ECO:0000256" key="4">
    <source>
        <dbReference type="ARBA" id="ARBA00022692"/>
    </source>
</evidence>
<name>A0ABT2EN52_9BACT</name>
<organism evidence="8 9">
    <name type="scientific">Candidatus Fervidibacter sacchari</name>
    <dbReference type="NCBI Taxonomy" id="1448929"/>
    <lineage>
        <taxon>Bacteria</taxon>
        <taxon>Candidatus Fervidibacterota</taxon>
        <taxon>Candidatus Fervidibacter</taxon>
    </lineage>
</organism>
<protein>
    <submittedName>
        <fullName evidence="8">UDP-GlcNAc:undecaprenyl-phosphate GlcNAc-1-phosphate transferase</fullName>
        <ecNumber evidence="8">2.7.8.33</ecNumber>
    </submittedName>
</protein>
<keyword evidence="9" id="KW-1185">Reference proteome</keyword>
<dbReference type="InterPro" id="IPR018480">
    <property type="entry name" value="PNAcMuramoyl-5peptid_Trfase_CS"/>
</dbReference>
<feature type="transmembrane region" description="Helical" evidence="7">
    <location>
        <begin position="185"/>
        <end position="205"/>
    </location>
</feature>
<keyword evidence="3 8" id="KW-0808">Transferase</keyword>
<feature type="transmembrane region" description="Helical" evidence="7">
    <location>
        <begin position="241"/>
        <end position="263"/>
    </location>
</feature>
<dbReference type="Pfam" id="PF00953">
    <property type="entry name" value="Glycos_transf_4"/>
    <property type="match status" value="1"/>
</dbReference>
<evidence type="ECO:0000313" key="8">
    <source>
        <dbReference type="EMBL" id="MCS3919383.1"/>
    </source>
</evidence>
<dbReference type="PANTHER" id="PTHR22926:SF3">
    <property type="entry name" value="UNDECAPRENYL-PHOSPHATE ALPHA-N-ACETYLGLUCOSAMINYL 1-PHOSPHATE TRANSFERASE"/>
    <property type="match status" value="1"/>
</dbReference>
<dbReference type="EC" id="2.7.8.33" evidence="8"/>
<evidence type="ECO:0000256" key="5">
    <source>
        <dbReference type="ARBA" id="ARBA00022989"/>
    </source>
</evidence>
<feature type="transmembrane region" description="Helical" evidence="7">
    <location>
        <begin position="131"/>
        <end position="151"/>
    </location>
</feature>
<evidence type="ECO:0000256" key="1">
    <source>
        <dbReference type="ARBA" id="ARBA00004651"/>
    </source>
</evidence>
<dbReference type="PANTHER" id="PTHR22926">
    <property type="entry name" value="PHOSPHO-N-ACETYLMURAMOYL-PENTAPEPTIDE-TRANSFERASE"/>
    <property type="match status" value="1"/>
</dbReference>
<dbReference type="CDD" id="cd06853">
    <property type="entry name" value="GT_WecA_like"/>
    <property type="match status" value="1"/>
</dbReference>
<comment type="caution">
    <text evidence="8">The sequence shown here is derived from an EMBL/GenBank/DDBJ whole genome shotgun (WGS) entry which is preliminary data.</text>
</comment>
<reference evidence="8 9" key="1">
    <citation type="submission" date="2022-08" db="EMBL/GenBank/DDBJ databases">
        <title>Bacterial and archaeal communities from various locations to study Microbial Dark Matter (Phase II).</title>
        <authorList>
            <person name="Stepanauskas R."/>
        </authorList>
    </citation>
    <scope>NUCLEOTIDE SEQUENCE [LARGE SCALE GENOMIC DNA]</scope>
    <source>
        <strain evidence="8 9">PD1</strain>
    </source>
</reference>
<keyword evidence="4 7" id="KW-0812">Transmembrane</keyword>
<sequence length="316" mass="34187">MLTSLALAFMVATIVSMTLTPLSIQWAQRLGIVARPSARKVHREPVPSWGGIALTIAFLLGTSASWLFLRTVPDHTLGVLLGLFVVVFVGTLDDRFSLSPKAKLLGQIAAAILPTAFGLRVSFINNPFGEGYIYLTPWQGWLLTVFWIVLLTNAVNLIDGLDGLAAGVSFFAALTLSFLSASQKLFPVAAAFVAIAGACMGFLPYNFHPARVFMGDTGAMALGYLFATLSILGAVKSAAALSVLVMTGMVLAYPLIDTSFAILRRWLKGRPIFAADREHLHHRLLDSGFDQRQAVLMLYTLTLIFCLLAILLIRAT</sequence>
<evidence type="ECO:0000256" key="6">
    <source>
        <dbReference type="ARBA" id="ARBA00023136"/>
    </source>
</evidence>
<dbReference type="Proteomes" id="UP001204798">
    <property type="component" value="Unassembled WGS sequence"/>
</dbReference>
<dbReference type="RefSeq" id="WP_259095756.1">
    <property type="nucleotide sequence ID" value="NZ_CP130454.1"/>
</dbReference>
<proteinExistence type="predicted"/>
<feature type="transmembrane region" description="Helical" evidence="7">
    <location>
        <begin position="294"/>
        <end position="313"/>
    </location>
</feature>
<dbReference type="GO" id="GO:0036380">
    <property type="term" value="F:UDP-N-acetylglucosamine-undecaprenyl-phosphate N-acetylglucosaminephosphotransferase activity"/>
    <property type="evidence" value="ECO:0007669"/>
    <property type="project" value="UniProtKB-EC"/>
</dbReference>